<sequence length="147" mass="16811">MRTPFWLLPLAAGLLPAAYATPYTAEPGCRLPEHVDGRRFTNLSDPTWRPDNPNAGRMVRVDFSGNRYLLSVLGTRLRFHGSYAYRRIADNMAVIDMHEAFEAGDSHYQLMLSCHTDLQGRFVFTQFDGPIEPRRRQNGGTWTLQPR</sequence>
<comment type="caution">
    <text evidence="2">The sequence shown here is derived from an EMBL/GenBank/DDBJ whole genome shotgun (WGS) entry which is preliminary data.</text>
</comment>
<evidence type="ECO:0000313" key="3">
    <source>
        <dbReference type="Proteomes" id="UP000636938"/>
    </source>
</evidence>
<proteinExistence type="predicted"/>
<evidence type="ECO:0000313" key="2">
    <source>
        <dbReference type="EMBL" id="MBD7953106.1"/>
    </source>
</evidence>
<organism evidence="2 3">
    <name type="scientific">Stenotrophomonas lacuserhaii</name>
    <dbReference type="NCBI Taxonomy" id="2760084"/>
    <lineage>
        <taxon>Bacteria</taxon>
        <taxon>Pseudomonadati</taxon>
        <taxon>Pseudomonadota</taxon>
        <taxon>Gammaproteobacteria</taxon>
        <taxon>Lysobacterales</taxon>
        <taxon>Lysobacteraceae</taxon>
        <taxon>Stenotrophomonas</taxon>
    </lineage>
</organism>
<evidence type="ECO:0008006" key="4">
    <source>
        <dbReference type="Google" id="ProtNLM"/>
    </source>
</evidence>
<protein>
    <recommendedName>
        <fullName evidence="4">Secreted protein</fullName>
    </recommendedName>
</protein>
<dbReference type="Proteomes" id="UP000636938">
    <property type="component" value="Unassembled WGS sequence"/>
</dbReference>
<gene>
    <name evidence="2" type="ORF">H9654_02710</name>
</gene>
<dbReference type="EMBL" id="JACSQS010000001">
    <property type="protein sequence ID" value="MBD7953106.1"/>
    <property type="molecule type" value="Genomic_DNA"/>
</dbReference>
<keyword evidence="1" id="KW-0732">Signal</keyword>
<keyword evidence="3" id="KW-1185">Reference proteome</keyword>
<reference evidence="2 3" key="1">
    <citation type="submission" date="2020-08" db="EMBL/GenBank/DDBJ databases">
        <title>A Genomic Blueprint of the Chicken Gut Microbiome.</title>
        <authorList>
            <person name="Gilroy R."/>
            <person name="Ravi A."/>
            <person name="Getino M."/>
            <person name="Pursley I."/>
            <person name="Horton D.L."/>
            <person name="Alikhan N.-F."/>
            <person name="Baker D."/>
            <person name="Gharbi K."/>
            <person name="Hall N."/>
            <person name="Watson M."/>
            <person name="Adriaenssens E.M."/>
            <person name="Foster-Nyarko E."/>
            <person name="Jarju S."/>
            <person name="Secka A."/>
            <person name="Antonio M."/>
            <person name="Oren A."/>
            <person name="Chaudhuri R."/>
            <person name="La Ragione R.M."/>
            <person name="Hildebrand F."/>
            <person name="Pallen M.J."/>
        </authorList>
    </citation>
    <scope>NUCLEOTIDE SEQUENCE [LARGE SCALE GENOMIC DNA]</scope>
    <source>
        <strain evidence="2 3">Sa5BUN4</strain>
    </source>
</reference>
<feature type="signal peptide" evidence="1">
    <location>
        <begin position="1"/>
        <end position="20"/>
    </location>
</feature>
<feature type="chain" id="PRO_5036479740" description="Secreted protein" evidence="1">
    <location>
        <begin position="21"/>
        <end position="147"/>
    </location>
</feature>
<dbReference type="AlphaFoldDB" id="A0A8X8FST8"/>
<dbReference type="RefSeq" id="WP_191768797.1">
    <property type="nucleotide sequence ID" value="NZ_JACSQS010000001.1"/>
</dbReference>
<name>A0A8X8FST8_9GAMM</name>
<evidence type="ECO:0000256" key="1">
    <source>
        <dbReference type="SAM" id="SignalP"/>
    </source>
</evidence>
<accession>A0A8X8FST8</accession>